<feature type="domain" description="RNase H type-1" evidence="2">
    <location>
        <begin position="1"/>
        <end position="49"/>
    </location>
</feature>
<dbReference type="GO" id="GO:0004523">
    <property type="term" value="F:RNA-DNA hybrid ribonuclease activity"/>
    <property type="evidence" value="ECO:0007669"/>
    <property type="project" value="InterPro"/>
</dbReference>
<feature type="region of interest" description="Disordered" evidence="1">
    <location>
        <begin position="206"/>
        <end position="233"/>
    </location>
</feature>
<dbReference type="EMBL" id="ML220113">
    <property type="protein sequence ID" value="TGZ84073.1"/>
    <property type="molecule type" value="Genomic_DNA"/>
</dbReference>
<dbReference type="Proteomes" id="UP000298138">
    <property type="component" value="Unassembled WGS sequence"/>
</dbReference>
<organism evidence="3 4">
    <name type="scientific">Ascodesmis nigricans</name>
    <dbReference type="NCBI Taxonomy" id="341454"/>
    <lineage>
        <taxon>Eukaryota</taxon>
        <taxon>Fungi</taxon>
        <taxon>Dikarya</taxon>
        <taxon>Ascomycota</taxon>
        <taxon>Pezizomycotina</taxon>
        <taxon>Pezizomycetes</taxon>
        <taxon>Pezizales</taxon>
        <taxon>Ascodesmidaceae</taxon>
        <taxon>Ascodesmis</taxon>
    </lineage>
</organism>
<dbReference type="Gene3D" id="3.30.420.10">
    <property type="entry name" value="Ribonuclease H-like superfamily/Ribonuclease H"/>
    <property type="match status" value="1"/>
</dbReference>
<gene>
    <name evidence="3" type="ORF">EX30DRAFT_369375</name>
</gene>
<reference evidence="3 4" key="1">
    <citation type="submission" date="2019-04" db="EMBL/GenBank/DDBJ databases">
        <title>Comparative genomics and transcriptomics to analyze fruiting body development in filamentous ascomycetes.</title>
        <authorList>
            <consortium name="DOE Joint Genome Institute"/>
            <person name="Lutkenhaus R."/>
            <person name="Traeger S."/>
            <person name="Breuer J."/>
            <person name="Kuo A."/>
            <person name="Lipzen A."/>
            <person name="Pangilinan J."/>
            <person name="Dilworth D."/>
            <person name="Sandor L."/>
            <person name="Poggeler S."/>
            <person name="Barry K."/>
            <person name="Grigoriev I.V."/>
            <person name="Nowrousian M."/>
        </authorList>
    </citation>
    <scope>NUCLEOTIDE SEQUENCE [LARGE SCALE GENOMIC DNA]</scope>
    <source>
        <strain evidence="3 4">CBS 389.68</strain>
    </source>
</reference>
<dbReference type="InterPro" id="IPR036397">
    <property type="entry name" value="RNaseH_sf"/>
</dbReference>
<dbReference type="PROSITE" id="PS50879">
    <property type="entry name" value="RNASE_H_1"/>
    <property type="match status" value="1"/>
</dbReference>
<dbReference type="InterPro" id="IPR012337">
    <property type="entry name" value="RNaseH-like_sf"/>
</dbReference>
<dbReference type="OrthoDB" id="4226915at2759"/>
<evidence type="ECO:0000259" key="2">
    <source>
        <dbReference type="PROSITE" id="PS50879"/>
    </source>
</evidence>
<dbReference type="SUPFAM" id="SSF53098">
    <property type="entry name" value="Ribonuclease H-like"/>
    <property type="match status" value="1"/>
</dbReference>
<evidence type="ECO:0000313" key="4">
    <source>
        <dbReference type="Proteomes" id="UP000298138"/>
    </source>
</evidence>
<dbReference type="AlphaFoldDB" id="A0A4S2N4L2"/>
<keyword evidence="4" id="KW-1185">Reference proteome</keyword>
<protein>
    <recommendedName>
        <fullName evidence="2">RNase H type-1 domain-containing protein</fullName>
    </recommendedName>
</protein>
<evidence type="ECO:0000256" key="1">
    <source>
        <dbReference type="SAM" id="MobiDB-lite"/>
    </source>
</evidence>
<feature type="compositionally biased region" description="Acidic residues" evidence="1">
    <location>
        <begin position="224"/>
        <end position="233"/>
    </location>
</feature>
<name>A0A4S2N4L2_9PEZI</name>
<feature type="compositionally biased region" description="Basic and acidic residues" evidence="1">
    <location>
        <begin position="206"/>
        <end position="223"/>
    </location>
</feature>
<dbReference type="InParanoid" id="A0A4S2N4L2"/>
<sequence length="233" mass="27658">MAGCEEEDSKQSYDILCQRRVEIHLHWVPSHQDIIGNEVADKAAKEASTRKQSVTWKPSLAHIKRKINEARHQEEKQWFREKCQKYYPQRYKLRKSTRADPTAAKARKKIALQYYRFAADRAVTATYLKSIGKRESDECWWCDGPRQTREHLFKECRKWRREQEGLWSALRKDGFTRLHASSTIFTEPRATSAILTFIEETLVGRPKTEEEDRARDEREHEEWGWEEEEAESG</sequence>
<evidence type="ECO:0000313" key="3">
    <source>
        <dbReference type="EMBL" id="TGZ84073.1"/>
    </source>
</evidence>
<proteinExistence type="predicted"/>
<dbReference type="InterPro" id="IPR002156">
    <property type="entry name" value="RNaseH_domain"/>
</dbReference>
<accession>A0A4S2N4L2</accession>
<dbReference type="GO" id="GO:0003676">
    <property type="term" value="F:nucleic acid binding"/>
    <property type="evidence" value="ECO:0007669"/>
    <property type="project" value="InterPro"/>
</dbReference>